<dbReference type="RefSeq" id="WP_210513390.1">
    <property type="nucleotide sequence ID" value="NZ_JAFIDN010000018.1"/>
</dbReference>
<dbReference type="CDD" id="cd00761">
    <property type="entry name" value="Glyco_tranf_GTA_type"/>
    <property type="match status" value="1"/>
</dbReference>
<evidence type="ECO:0000313" key="2">
    <source>
        <dbReference type="EMBL" id="MBP3193930.1"/>
    </source>
</evidence>
<sequence>MDGKVSVIVPVYNREKYLENSVLTAVNLPEVSEVILIDDGSRDNSLNVCKKLESKYEKIKVIVHDNNVNKGTSASRNAGIKHASAPFIAFLDSDDIYHPNRFEKALKILNNDETVDGVYDSYTVRFENGMEDIRGIREKIPYHKLFEELIAGKKGRIHTNAITLKKEVFDKSGYFKEDLRLQEDVELWLRIAWHCKLVPGNLEEPVATVIRHDENLMDQTNFHSKIKYYESSLNYFKNKQISFNCYWLLWLKLVKFRFKNKNIAQFLSGLMSNDMFFLFQRMNKQVK</sequence>
<name>A0A8J7RLM6_9BACT</name>
<dbReference type="PANTHER" id="PTHR43685:SF2">
    <property type="entry name" value="GLYCOSYLTRANSFERASE 2-LIKE DOMAIN-CONTAINING PROTEIN"/>
    <property type="match status" value="1"/>
</dbReference>
<accession>A0A8J7RLM6</accession>
<dbReference type="EMBL" id="JAFIDN010000018">
    <property type="protein sequence ID" value="MBP3193930.1"/>
    <property type="molecule type" value="Genomic_DNA"/>
</dbReference>
<dbReference type="InterPro" id="IPR050834">
    <property type="entry name" value="Glycosyltransf_2"/>
</dbReference>
<dbReference type="Gene3D" id="3.90.550.10">
    <property type="entry name" value="Spore Coat Polysaccharide Biosynthesis Protein SpsA, Chain A"/>
    <property type="match status" value="1"/>
</dbReference>
<dbReference type="SUPFAM" id="SSF53448">
    <property type="entry name" value="Nucleotide-diphospho-sugar transferases"/>
    <property type="match status" value="1"/>
</dbReference>
<protein>
    <submittedName>
        <fullName evidence="2">Glycosyltransferase family 2 protein</fullName>
    </submittedName>
</protein>
<gene>
    <name evidence="2" type="ORF">NATSA_14730</name>
</gene>
<organism evidence="2 3">
    <name type="scientific">Natronogracilivirga saccharolytica</name>
    <dbReference type="NCBI Taxonomy" id="2812953"/>
    <lineage>
        <taxon>Bacteria</taxon>
        <taxon>Pseudomonadati</taxon>
        <taxon>Balneolota</taxon>
        <taxon>Balneolia</taxon>
        <taxon>Balneolales</taxon>
        <taxon>Cyclonatronaceae</taxon>
        <taxon>Natronogracilivirga</taxon>
    </lineage>
</organism>
<reference evidence="2" key="1">
    <citation type="submission" date="2021-02" db="EMBL/GenBank/DDBJ databases">
        <title>Natronogracilivirga saccharolytica gen. nov. sp. nov. a new anaerobic, haloalkiliphilic carbohydrate-fermenting bacterium from soda lake and proposing of Cyclonatronumiaceae fam. nov. in the phylum Balneolaeota.</title>
        <authorList>
            <person name="Zhilina T.N."/>
            <person name="Sorokin D.Y."/>
            <person name="Zavarzina D.G."/>
            <person name="Toshchakov S.V."/>
            <person name="Kublanov I.V."/>
        </authorList>
    </citation>
    <scope>NUCLEOTIDE SEQUENCE</scope>
    <source>
        <strain evidence="2">Z-1702</strain>
    </source>
</reference>
<comment type="caution">
    <text evidence="2">The sequence shown here is derived from an EMBL/GenBank/DDBJ whole genome shotgun (WGS) entry which is preliminary data.</text>
</comment>
<dbReference type="AlphaFoldDB" id="A0A8J7RLM6"/>
<keyword evidence="3" id="KW-1185">Reference proteome</keyword>
<evidence type="ECO:0000313" key="3">
    <source>
        <dbReference type="Proteomes" id="UP000673975"/>
    </source>
</evidence>
<dbReference type="Pfam" id="PF00535">
    <property type="entry name" value="Glycos_transf_2"/>
    <property type="match status" value="1"/>
</dbReference>
<feature type="domain" description="Glycosyltransferase 2-like" evidence="1">
    <location>
        <begin position="6"/>
        <end position="164"/>
    </location>
</feature>
<dbReference type="InterPro" id="IPR001173">
    <property type="entry name" value="Glyco_trans_2-like"/>
</dbReference>
<dbReference type="PANTHER" id="PTHR43685">
    <property type="entry name" value="GLYCOSYLTRANSFERASE"/>
    <property type="match status" value="1"/>
</dbReference>
<proteinExistence type="predicted"/>
<dbReference type="Proteomes" id="UP000673975">
    <property type="component" value="Unassembled WGS sequence"/>
</dbReference>
<dbReference type="InterPro" id="IPR029044">
    <property type="entry name" value="Nucleotide-diphossugar_trans"/>
</dbReference>
<evidence type="ECO:0000259" key="1">
    <source>
        <dbReference type="Pfam" id="PF00535"/>
    </source>
</evidence>